<evidence type="ECO:0000256" key="1">
    <source>
        <dbReference type="ARBA" id="ARBA00007896"/>
    </source>
</evidence>
<dbReference type="FunFam" id="3.30.2040.10:FF:000001">
    <property type="entry name" value="D-glutamate cyclase, mitochondrial"/>
    <property type="match status" value="1"/>
</dbReference>
<dbReference type="EC" id="4.2.1.-" evidence="3"/>
<evidence type="ECO:0000256" key="3">
    <source>
        <dbReference type="HAMAP-Rule" id="MF_01830"/>
    </source>
</evidence>
<sequence length="264" mass="29522">MLKSLEEYSPVELRHLIREGKYTKPTSGLAAGYTQANLVILPKDLAYDFLLFTQRNPAPCPVLEVSDAGSRKLKEFAKDIDLANDFPKYRIYRKGRLDEEVTSVESFWRDDLVSFLIGCSFSFESELIAAGIEVRNITQKVNVPMFNTNIPLKKAGKFHGNMVVSMRPIPEKQVIKAVKVTAAMPKVHGAPIQIGSPQHIGIADLQRPDYGDAVEIKQGEVPVFWPCGVTPQNVIMQIKPEFVITHAPGHMLITDVKNTSLKYE</sequence>
<evidence type="ECO:0000313" key="5">
    <source>
        <dbReference type="Proteomes" id="UP000051155"/>
    </source>
</evidence>
<proteinExistence type="inferred from homology"/>
<dbReference type="EMBL" id="AZEG01000045">
    <property type="protein sequence ID" value="KRL33711.1"/>
    <property type="molecule type" value="Genomic_DNA"/>
</dbReference>
<dbReference type="Pfam" id="PF07286">
    <property type="entry name" value="D-Glu_cyclase"/>
    <property type="match status" value="1"/>
</dbReference>
<accession>A0A0R1PNI6</accession>
<evidence type="ECO:0000313" key="4">
    <source>
        <dbReference type="EMBL" id="KRL33711.1"/>
    </source>
</evidence>
<comment type="similarity">
    <text evidence="1 3">Belongs to the D-glutamate cyclase family.</text>
</comment>
<comment type="caution">
    <text evidence="4">The sequence shown here is derived from an EMBL/GenBank/DDBJ whole genome shotgun (WGS) entry which is preliminary data.</text>
</comment>
<dbReference type="GO" id="GO:0016829">
    <property type="term" value="F:lyase activity"/>
    <property type="evidence" value="ECO:0007669"/>
    <property type="project" value="UniProtKB-KW"/>
</dbReference>
<dbReference type="HAMAP" id="MF_01830">
    <property type="entry name" value="Hydro_lyase"/>
    <property type="match status" value="1"/>
</dbReference>
<dbReference type="RefSeq" id="WP_057738685.1">
    <property type="nucleotide sequence ID" value="NZ_AZEG01000045.1"/>
</dbReference>
<dbReference type="SUPFAM" id="SSF160920">
    <property type="entry name" value="PSTPO5379-like"/>
    <property type="match status" value="1"/>
</dbReference>
<dbReference type="AlphaFoldDB" id="A0A0R1PNI6"/>
<keyword evidence="5" id="KW-1185">Reference proteome</keyword>
<dbReference type="Gene3D" id="3.40.1640.10">
    <property type="entry name" value="PSTPO5379-like"/>
    <property type="match status" value="1"/>
</dbReference>
<dbReference type="PIRSF" id="PIRSF029755">
    <property type="entry name" value="UCP029755"/>
    <property type="match status" value="1"/>
</dbReference>
<evidence type="ECO:0000256" key="2">
    <source>
        <dbReference type="ARBA" id="ARBA00023239"/>
    </source>
</evidence>
<organism evidence="4 5">
    <name type="scientific">Liquorilactobacillus uvarum DSM 19971</name>
    <dbReference type="NCBI Taxonomy" id="1423812"/>
    <lineage>
        <taxon>Bacteria</taxon>
        <taxon>Bacillati</taxon>
        <taxon>Bacillota</taxon>
        <taxon>Bacilli</taxon>
        <taxon>Lactobacillales</taxon>
        <taxon>Lactobacillaceae</taxon>
        <taxon>Liquorilactobacillus</taxon>
    </lineage>
</organism>
<name>A0A0R1PNI6_9LACO</name>
<dbReference type="NCBIfam" id="NF003969">
    <property type="entry name" value="PRK05463.1"/>
    <property type="match status" value="1"/>
</dbReference>
<dbReference type="InterPro" id="IPR016938">
    <property type="entry name" value="UPF0317"/>
</dbReference>
<dbReference type="STRING" id="1423812.FD20_GL001828"/>
<dbReference type="Proteomes" id="UP000051155">
    <property type="component" value="Unassembled WGS sequence"/>
</dbReference>
<protein>
    <recommendedName>
        <fullName evidence="3">Putative hydro-lyase FD20_GL001828</fullName>
        <ecNumber evidence="3">4.2.1.-</ecNumber>
    </recommendedName>
</protein>
<keyword evidence="2 3" id="KW-0456">Lyase</keyword>
<dbReference type="OrthoDB" id="149585at2"/>
<dbReference type="InterPro" id="IPR038021">
    <property type="entry name" value="Putative_hydro-lyase"/>
</dbReference>
<dbReference type="Gene3D" id="3.30.2040.10">
    <property type="entry name" value="PSTPO5379-like domain"/>
    <property type="match status" value="1"/>
</dbReference>
<dbReference type="InterPro" id="IPR009906">
    <property type="entry name" value="D-Glu_cyclase"/>
</dbReference>
<dbReference type="PANTHER" id="PTHR32022">
    <property type="entry name" value="D-GLUTAMATE CYCLASE, MITOCHONDRIAL"/>
    <property type="match status" value="1"/>
</dbReference>
<gene>
    <name evidence="4" type="ORF">FD20_GL001828</name>
</gene>
<dbReference type="PATRIC" id="fig|1423812.3.peg.1945"/>
<dbReference type="PANTHER" id="PTHR32022:SF10">
    <property type="entry name" value="D-GLUTAMATE CYCLASE, MITOCHONDRIAL"/>
    <property type="match status" value="1"/>
</dbReference>
<reference evidence="4 5" key="1">
    <citation type="journal article" date="2015" name="Genome Announc.">
        <title>Expanding the biotechnology potential of lactobacilli through comparative genomics of 213 strains and associated genera.</title>
        <authorList>
            <person name="Sun Z."/>
            <person name="Harris H.M."/>
            <person name="McCann A."/>
            <person name="Guo C."/>
            <person name="Argimon S."/>
            <person name="Zhang W."/>
            <person name="Yang X."/>
            <person name="Jeffery I.B."/>
            <person name="Cooney J.C."/>
            <person name="Kagawa T.F."/>
            <person name="Liu W."/>
            <person name="Song Y."/>
            <person name="Salvetti E."/>
            <person name="Wrobel A."/>
            <person name="Rasinkangas P."/>
            <person name="Parkhill J."/>
            <person name="Rea M.C."/>
            <person name="O'Sullivan O."/>
            <person name="Ritari J."/>
            <person name="Douillard F.P."/>
            <person name="Paul Ross R."/>
            <person name="Yang R."/>
            <person name="Briner A.E."/>
            <person name="Felis G.E."/>
            <person name="de Vos W.M."/>
            <person name="Barrangou R."/>
            <person name="Klaenhammer T.R."/>
            <person name="Caufield P.W."/>
            <person name="Cui Y."/>
            <person name="Zhang H."/>
            <person name="O'Toole P.W."/>
        </authorList>
    </citation>
    <scope>NUCLEOTIDE SEQUENCE [LARGE SCALE GENOMIC DNA]</scope>
    <source>
        <strain evidence="4 5">DSM 19971</strain>
    </source>
</reference>